<dbReference type="PANTHER" id="PTHR37542:SF3">
    <property type="entry name" value="PRION-INHIBITION AND PROPAGATION HELO DOMAIN-CONTAINING PROTEIN"/>
    <property type="match status" value="1"/>
</dbReference>
<feature type="region of interest" description="Disordered" evidence="1">
    <location>
        <begin position="457"/>
        <end position="478"/>
    </location>
</feature>
<evidence type="ECO:0000313" key="2">
    <source>
        <dbReference type="EMBL" id="EON68392.1"/>
    </source>
</evidence>
<dbReference type="SUPFAM" id="SSF56112">
    <property type="entry name" value="Protein kinase-like (PK-like)"/>
    <property type="match status" value="1"/>
</dbReference>
<protein>
    <recommendedName>
        <fullName evidence="4">Protein kinase domain-containing protein</fullName>
    </recommendedName>
</protein>
<accession>R7Z2J7</accession>
<organism evidence="2 3">
    <name type="scientific">Coniosporium apollinis (strain CBS 100218)</name>
    <name type="common">Rock-inhabiting black yeast</name>
    <dbReference type="NCBI Taxonomy" id="1168221"/>
    <lineage>
        <taxon>Eukaryota</taxon>
        <taxon>Fungi</taxon>
        <taxon>Dikarya</taxon>
        <taxon>Ascomycota</taxon>
        <taxon>Pezizomycotina</taxon>
        <taxon>Dothideomycetes</taxon>
        <taxon>Dothideomycetes incertae sedis</taxon>
        <taxon>Coniosporium</taxon>
    </lineage>
</organism>
<dbReference type="eggNOG" id="KOG0593">
    <property type="taxonomic scope" value="Eukaryota"/>
</dbReference>
<dbReference type="STRING" id="1168221.R7Z2J7"/>
<dbReference type="PANTHER" id="PTHR37542">
    <property type="entry name" value="HELO DOMAIN-CONTAINING PROTEIN-RELATED"/>
    <property type="match status" value="1"/>
</dbReference>
<dbReference type="OMA" id="CLLAFHI"/>
<dbReference type="GeneID" id="19905027"/>
<sequence length="546" mass="61985">MDVVAQRLATTSFRSRSADIISVFPSFSPTTSSVDVPGQCNVFLCLERERFVEWVKEFEKLIQTASPNIVHDQLNQILETFTILQERLRQLEMTGQPLDPSVESRIPALVQEVCNLIDSLQIKLSSDQQQTVERSWTDIVMAIDDMNILYAIRSAAAPARYRSVGIKTAMKYMAKAITKARRSRTSQMIVERGLVEVDPDYPGATMRRFNSDALRNVGTYDDRRVLIEWTRYDAVWKGKIGEEMYARLEAQAKFLNSDETPRVNLLKERALECLGYFHDERYYRFGFVYAIPATTIGLDEDKTISYTLYNYIRDSRPSRSNDSLQKMQRPFLGDLFTLAKGLAGSLNTLHGIGWLHKGICSENILIFTPGNANAHQHVSCAVLAGSYQSRPEESEYSVGTAREFELYEHPLYRNRAHGNTKFAFKRTFNFFSLGIVLLEIGLWCSVSQILSDHTDCRMDDSGTESDENDDGDKPTMPNAEDCRQMLLESYVPQLGETMGKEYMLAVRFCLDAEAILGSPGNYIEDRKLSAHEFKSQVLDHLAICSA</sequence>
<evidence type="ECO:0000313" key="3">
    <source>
        <dbReference type="Proteomes" id="UP000016924"/>
    </source>
</evidence>
<dbReference type="Proteomes" id="UP000016924">
    <property type="component" value="Unassembled WGS sequence"/>
</dbReference>
<dbReference type="HOGENOM" id="CLU_498752_0_0_1"/>
<feature type="compositionally biased region" description="Acidic residues" evidence="1">
    <location>
        <begin position="461"/>
        <end position="470"/>
    </location>
</feature>
<dbReference type="RefSeq" id="XP_007783709.1">
    <property type="nucleotide sequence ID" value="XM_007785519.1"/>
</dbReference>
<name>R7Z2J7_CONA1</name>
<dbReference type="InterPro" id="IPR011009">
    <property type="entry name" value="Kinase-like_dom_sf"/>
</dbReference>
<reference evidence="3" key="1">
    <citation type="submission" date="2012-06" db="EMBL/GenBank/DDBJ databases">
        <title>The genome sequence of Coniosporium apollinis CBS 100218.</title>
        <authorList>
            <consortium name="The Broad Institute Genome Sequencing Platform"/>
            <person name="Cuomo C."/>
            <person name="Gorbushina A."/>
            <person name="Noack S."/>
            <person name="Walker B."/>
            <person name="Young S.K."/>
            <person name="Zeng Q."/>
            <person name="Gargeya S."/>
            <person name="Fitzgerald M."/>
            <person name="Haas B."/>
            <person name="Abouelleil A."/>
            <person name="Alvarado L."/>
            <person name="Arachchi H.M."/>
            <person name="Berlin A.M."/>
            <person name="Chapman S.B."/>
            <person name="Goldberg J."/>
            <person name="Griggs A."/>
            <person name="Gujja S."/>
            <person name="Hansen M."/>
            <person name="Howarth C."/>
            <person name="Imamovic A."/>
            <person name="Larimer J."/>
            <person name="McCowan C."/>
            <person name="Montmayeur A."/>
            <person name="Murphy C."/>
            <person name="Neiman D."/>
            <person name="Pearson M."/>
            <person name="Priest M."/>
            <person name="Roberts A."/>
            <person name="Saif S."/>
            <person name="Shea T."/>
            <person name="Sisk P."/>
            <person name="Sykes S."/>
            <person name="Wortman J."/>
            <person name="Nusbaum C."/>
            <person name="Birren B."/>
        </authorList>
    </citation>
    <scope>NUCLEOTIDE SEQUENCE [LARGE SCALE GENOMIC DNA]</scope>
    <source>
        <strain evidence="3">CBS 100218</strain>
    </source>
</reference>
<keyword evidence="3" id="KW-1185">Reference proteome</keyword>
<dbReference type="EMBL" id="JH767596">
    <property type="protein sequence ID" value="EON68392.1"/>
    <property type="molecule type" value="Genomic_DNA"/>
</dbReference>
<dbReference type="AlphaFoldDB" id="R7Z2J7"/>
<dbReference type="Gene3D" id="1.10.510.10">
    <property type="entry name" value="Transferase(Phosphotransferase) domain 1"/>
    <property type="match status" value="1"/>
</dbReference>
<gene>
    <name evidence="2" type="ORF">W97_07716</name>
</gene>
<proteinExistence type="predicted"/>
<evidence type="ECO:0008006" key="4">
    <source>
        <dbReference type="Google" id="ProtNLM"/>
    </source>
</evidence>
<evidence type="ECO:0000256" key="1">
    <source>
        <dbReference type="SAM" id="MobiDB-lite"/>
    </source>
</evidence>
<dbReference type="OrthoDB" id="4062651at2759"/>